<dbReference type="InParanoid" id="E1ZPA6"/>
<accession>E1ZPA6</accession>
<sequence>MEAIEPSQFDVVVLGTGLTESIVAAAAAKAGKSVLQLDPSAHYGGSWASMRLSELKVLLLPDEQPQQPEQAGNNDASSASHMQHHKHQPTAGISGAEVWQQPGTEPGPDNQFNIDLAPKVAYGAGTLIQLLLGSGAHNYLEFKLVQGSYLLQLDSSGSHTGLRSVPSSRSEVFKDRQLTPLQKRSVMRFLKAAAEALDGQGPLKDAFGQQPIQDLLEQQGLDLQLQQSAHS</sequence>
<dbReference type="PANTHER" id="PTHR11787:SF4">
    <property type="entry name" value="CHM, RAB ESCORT PROTEIN 1"/>
    <property type="match status" value="1"/>
</dbReference>
<dbReference type="Proteomes" id="UP000008141">
    <property type="component" value="Unassembled WGS sequence"/>
</dbReference>
<dbReference type="KEGG" id="cvr:CHLNCDRAFT_139070"/>
<reference evidence="3 4" key="1">
    <citation type="journal article" date="2010" name="Plant Cell">
        <title>The Chlorella variabilis NC64A genome reveals adaptation to photosymbiosis, coevolution with viruses, and cryptic sex.</title>
        <authorList>
            <person name="Blanc G."/>
            <person name="Duncan G."/>
            <person name="Agarkova I."/>
            <person name="Borodovsky M."/>
            <person name="Gurnon J."/>
            <person name="Kuo A."/>
            <person name="Lindquist E."/>
            <person name="Lucas S."/>
            <person name="Pangilinan J."/>
            <person name="Polle J."/>
            <person name="Salamov A."/>
            <person name="Terry A."/>
            <person name="Yamada T."/>
            <person name="Dunigan D.D."/>
            <person name="Grigoriev I.V."/>
            <person name="Claverie J.M."/>
            <person name="Van Etten J.L."/>
        </authorList>
    </citation>
    <scope>NUCLEOTIDE SEQUENCE [LARGE SCALE GENOMIC DNA]</scope>
    <source>
        <strain evidence="3 4">NC64A</strain>
    </source>
</reference>
<dbReference type="eggNOG" id="KOG4405">
    <property type="taxonomic scope" value="Eukaryota"/>
</dbReference>
<dbReference type="PANTHER" id="PTHR11787">
    <property type="entry name" value="RAB GDP-DISSOCIATION INHIBITOR"/>
    <property type="match status" value="1"/>
</dbReference>
<dbReference type="Gene3D" id="3.30.519.10">
    <property type="entry name" value="Guanine Nucleotide Dissociation Inhibitor, domain 2"/>
    <property type="match status" value="1"/>
</dbReference>
<dbReference type="GO" id="GO:0005968">
    <property type="term" value="C:Rab-protein geranylgeranyltransferase complex"/>
    <property type="evidence" value="ECO:0007669"/>
    <property type="project" value="TreeGrafter"/>
</dbReference>
<evidence type="ECO:0000313" key="3">
    <source>
        <dbReference type="EMBL" id="EFN52220.1"/>
    </source>
</evidence>
<organism evidence="4">
    <name type="scientific">Chlorella variabilis</name>
    <name type="common">Green alga</name>
    <dbReference type="NCBI Taxonomy" id="554065"/>
    <lineage>
        <taxon>Eukaryota</taxon>
        <taxon>Viridiplantae</taxon>
        <taxon>Chlorophyta</taxon>
        <taxon>core chlorophytes</taxon>
        <taxon>Trebouxiophyceae</taxon>
        <taxon>Chlorellales</taxon>
        <taxon>Chlorellaceae</taxon>
        <taxon>Chlorella clade</taxon>
        <taxon>Chlorella</taxon>
    </lineage>
</organism>
<dbReference type="GO" id="GO:0005092">
    <property type="term" value="F:GDP-dissociation inhibitor activity"/>
    <property type="evidence" value="ECO:0007669"/>
    <property type="project" value="InterPro"/>
</dbReference>
<dbReference type="Gene3D" id="1.10.405.10">
    <property type="entry name" value="Guanine Nucleotide Dissociation Inhibitor, domain 1"/>
    <property type="match status" value="1"/>
</dbReference>
<dbReference type="STRING" id="554065.E1ZPA6"/>
<dbReference type="Pfam" id="PF00996">
    <property type="entry name" value="GDI"/>
    <property type="match status" value="2"/>
</dbReference>
<dbReference type="RefSeq" id="XP_005844322.1">
    <property type="nucleotide sequence ID" value="XM_005844260.1"/>
</dbReference>
<dbReference type="Gene3D" id="3.50.50.60">
    <property type="entry name" value="FAD/NAD(P)-binding domain"/>
    <property type="match status" value="1"/>
</dbReference>
<keyword evidence="4" id="KW-1185">Reference proteome</keyword>
<protein>
    <submittedName>
        <fullName evidence="3">Uncharacterized protein</fullName>
    </submittedName>
</protein>
<dbReference type="InterPro" id="IPR036188">
    <property type="entry name" value="FAD/NAD-bd_sf"/>
</dbReference>
<dbReference type="GO" id="GO:0005634">
    <property type="term" value="C:nucleus"/>
    <property type="evidence" value="ECO:0007669"/>
    <property type="project" value="TreeGrafter"/>
</dbReference>
<evidence type="ECO:0000256" key="1">
    <source>
        <dbReference type="ARBA" id="ARBA00005593"/>
    </source>
</evidence>
<dbReference type="GO" id="GO:0016192">
    <property type="term" value="P:vesicle-mediated transport"/>
    <property type="evidence" value="ECO:0007669"/>
    <property type="project" value="TreeGrafter"/>
</dbReference>
<dbReference type="GO" id="GO:0005829">
    <property type="term" value="C:cytosol"/>
    <property type="evidence" value="ECO:0007669"/>
    <property type="project" value="TreeGrafter"/>
</dbReference>
<feature type="compositionally biased region" description="Polar residues" evidence="2">
    <location>
        <begin position="71"/>
        <end position="81"/>
    </location>
</feature>
<feature type="region of interest" description="Disordered" evidence="2">
    <location>
        <begin position="65"/>
        <end position="91"/>
    </location>
</feature>
<comment type="similarity">
    <text evidence="1">Belongs to the Rab GDI family.</text>
</comment>
<dbReference type="InterPro" id="IPR018203">
    <property type="entry name" value="GDP_dissociation_inhibitor"/>
</dbReference>
<dbReference type="GeneID" id="17351658"/>
<dbReference type="SUPFAM" id="SSF51905">
    <property type="entry name" value="FAD/NAD(P)-binding domain"/>
    <property type="match status" value="1"/>
</dbReference>
<dbReference type="GO" id="GO:0007264">
    <property type="term" value="P:small GTPase-mediated signal transduction"/>
    <property type="evidence" value="ECO:0007669"/>
    <property type="project" value="InterPro"/>
</dbReference>
<evidence type="ECO:0000313" key="4">
    <source>
        <dbReference type="Proteomes" id="UP000008141"/>
    </source>
</evidence>
<evidence type="ECO:0000256" key="2">
    <source>
        <dbReference type="SAM" id="MobiDB-lite"/>
    </source>
</evidence>
<name>E1ZPA6_CHLVA</name>
<dbReference type="EMBL" id="GL433857">
    <property type="protein sequence ID" value="EFN52220.1"/>
    <property type="molecule type" value="Genomic_DNA"/>
</dbReference>
<dbReference type="AlphaFoldDB" id="E1ZPA6"/>
<gene>
    <name evidence="3" type="ORF">CHLNCDRAFT_139070</name>
</gene>
<proteinExistence type="inferred from homology"/>
<dbReference type="OrthoDB" id="9446342at2759"/>
<dbReference type="OMA" id="WASMRLS"/>
<dbReference type="PRINTS" id="PR00891">
    <property type="entry name" value="RABGDIREP"/>
</dbReference>